<dbReference type="PANTHER" id="PTHR33048">
    <property type="entry name" value="PTH11-LIKE INTEGRAL MEMBRANE PROTEIN (AFU_ORTHOLOGUE AFUA_5G11245)"/>
    <property type="match status" value="1"/>
</dbReference>
<feature type="region of interest" description="Disordered" evidence="6">
    <location>
        <begin position="237"/>
        <end position="283"/>
    </location>
</feature>
<evidence type="ECO:0000256" key="6">
    <source>
        <dbReference type="SAM" id="MobiDB-lite"/>
    </source>
</evidence>
<evidence type="ECO:0000256" key="2">
    <source>
        <dbReference type="ARBA" id="ARBA00022692"/>
    </source>
</evidence>
<keyword evidence="2 7" id="KW-0812">Transmembrane</keyword>
<evidence type="ECO:0000256" key="1">
    <source>
        <dbReference type="ARBA" id="ARBA00004141"/>
    </source>
</evidence>
<reference evidence="9" key="1">
    <citation type="journal article" date="2020" name="Stud. Mycol.">
        <title>101 Dothideomycetes genomes: a test case for predicting lifestyles and emergence of pathogens.</title>
        <authorList>
            <person name="Haridas S."/>
            <person name="Albert R."/>
            <person name="Binder M."/>
            <person name="Bloem J."/>
            <person name="Labutti K."/>
            <person name="Salamov A."/>
            <person name="Andreopoulos B."/>
            <person name="Baker S."/>
            <person name="Barry K."/>
            <person name="Bills G."/>
            <person name="Bluhm B."/>
            <person name="Cannon C."/>
            <person name="Castanera R."/>
            <person name="Culley D."/>
            <person name="Daum C."/>
            <person name="Ezra D."/>
            <person name="Gonzalez J."/>
            <person name="Henrissat B."/>
            <person name="Kuo A."/>
            <person name="Liang C."/>
            <person name="Lipzen A."/>
            <person name="Lutzoni F."/>
            <person name="Magnuson J."/>
            <person name="Mondo S."/>
            <person name="Nolan M."/>
            <person name="Ohm R."/>
            <person name="Pangilinan J."/>
            <person name="Park H.-J."/>
            <person name="Ramirez L."/>
            <person name="Alfaro M."/>
            <person name="Sun H."/>
            <person name="Tritt A."/>
            <person name="Yoshinaga Y."/>
            <person name="Zwiers L.-H."/>
            <person name="Turgeon B."/>
            <person name="Goodwin S."/>
            <person name="Spatafora J."/>
            <person name="Crous P."/>
            <person name="Grigoriev I."/>
        </authorList>
    </citation>
    <scope>NUCLEOTIDE SEQUENCE</scope>
    <source>
        <strain evidence="9">CBS 119687</strain>
    </source>
</reference>
<name>A0A6A6AGZ5_9PLEO</name>
<evidence type="ECO:0000256" key="5">
    <source>
        <dbReference type="ARBA" id="ARBA00038359"/>
    </source>
</evidence>
<evidence type="ECO:0000259" key="8">
    <source>
        <dbReference type="Pfam" id="PF20684"/>
    </source>
</evidence>
<comment type="similarity">
    <text evidence="5">Belongs to the SAT4 family.</text>
</comment>
<dbReference type="GO" id="GO:0016020">
    <property type="term" value="C:membrane"/>
    <property type="evidence" value="ECO:0007669"/>
    <property type="project" value="UniProtKB-SubCell"/>
</dbReference>
<evidence type="ECO:0000256" key="4">
    <source>
        <dbReference type="ARBA" id="ARBA00023136"/>
    </source>
</evidence>
<dbReference type="AlphaFoldDB" id="A0A6A6AGZ5"/>
<feature type="transmembrane region" description="Helical" evidence="7">
    <location>
        <begin position="7"/>
        <end position="29"/>
    </location>
</feature>
<dbReference type="Proteomes" id="UP000799771">
    <property type="component" value="Unassembled WGS sequence"/>
</dbReference>
<sequence>MEDRRNVVLAVAGLFSVLTWLTTGLRMYVRGYLRSNTWGKDDWFMLAATFWYLCELLYVLASCALKFSLLFFYLRVALQRWHIWTIRIMMAGAASFGAIYFLLITFQCRPINEFWNNRPASSKCLQRGPMLGMTYTMSTVNAIADWTIGILPFFIVWGLRMERRTKFLVAGILAFAAIGSTATVIRMAYIDSLMDSEDFLYSTTDIAIWSTVEPGIGITAGNIATLRPLVRKFLSGMGSNDSSDRAGRAPHRASGPPNRQDRRGYRRSLSPSDLIPTEHTGTTTTKIYAQQDKHDAMPDADATVFDDMSSMKNSVAKSSEAHLSNDRHIKQTITVEHAYEDPARPRLQDSFRNSFGGATSVSLEDLPVPTK</sequence>
<comment type="subcellular location">
    <subcellularLocation>
        <location evidence="1">Membrane</location>
        <topology evidence="1">Multi-pass membrane protein</topology>
    </subcellularLocation>
</comment>
<proteinExistence type="inferred from homology"/>
<evidence type="ECO:0000256" key="7">
    <source>
        <dbReference type="SAM" id="Phobius"/>
    </source>
</evidence>
<evidence type="ECO:0000313" key="10">
    <source>
        <dbReference type="Proteomes" id="UP000799771"/>
    </source>
</evidence>
<keyword evidence="10" id="KW-1185">Reference proteome</keyword>
<feature type="transmembrane region" description="Helical" evidence="7">
    <location>
        <begin position="49"/>
        <end position="74"/>
    </location>
</feature>
<dbReference type="RefSeq" id="XP_033524762.1">
    <property type="nucleotide sequence ID" value="XM_033664911.1"/>
</dbReference>
<feature type="transmembrane region" description="Helical" evidence="7">
    <location>
        <begin position="167"/>
        <end position="189"/>
    </location>
</feature>
<protein>
    <recommendedName>
        <fullName evidence="8">Rhodopsin domain-containing protein</fullName>
    </recommendedName>
</protein>
<keyword evidence="4 7" id="KW-0472">Membrane</keyword>
<dbReference type="OrthoDB" id="3923077at2759"/>
<dbReference type="Pfam" id="PF20684">
    <property type="entry name" value="Fung_rhodopsin"/>
    <property type="match status" value="1"/>
</dbReference>
<feature type="transmembrane region" description="Helical" evidence="7">
    <location>
        <begin position="86"/>
        <end position="106"/>
    </location>
</feature>
<dbReference type="InterPro" id="IPR052337">
    <property type="entry name" value="SAT4-like"/>
</dbReference>
<organism evidence="9 10">
    <name type="scientific">Dothidotthia symphoricarpi CBS 119687</name>
    <dbReference type="NCBI Taxonomy" id="1392245"/>
    <lineage>
        <taxon>Eukaryota</taxon>
        <taxon>Fungi</taxon>
        <taxon>Dikarya</taxon>
        <taxon>Ascomycota</taxon>
        <taxon>Pezizomycotina</taxon>
        <taxon>Dothideomycetes</taxon>
        <taxon>Pleosporomycetidae</taxon>
        <taxon>Pleosporales</taxon>
        <taxon>Dothidotthiaceae</taxon>
        <taxon>Dothidotthia</taxon>
    </lineage>
</organism>
<accession>A0A6A6AGZ5</accession>
<evidence type="ECO:0000256" key="3">
    <source>
        <dbReference type="ARBA" id="ARBA00022989"/>
    </source>
</evidence>
<dbReference type="GeneID" id="54405343"/>
<feature type="transmembrane region" description="Helical" evidence="7">
    <location>
        <begin position="135"/>
        <end position="155"/>
    </location>
</feature>
<dbReference type="PANTHER" id="PTHR33048:SF96">
    <property type="entry name" value="INTEGRAL MEMBRANE PROTEIN"/>
    <property type="match status" value="1"/>
</dbReference>
<dbReference type="InterPro" id="IPR049326">
    <property type="entry name" value="Rhodopsin_dom_fungi"/>
</dbReference>
<gene>
    <name evidence="9" type="ORF">P153DRAFT_314200</name>
</gene>
<keyword evidence="3 7" id="KW-1133">Transmembrane helix</keyword>
<dbReference type="EMBL" id="ML977504">
    <property type="protein sequence ID" value="KAF2130375.1"/>
    <property type="molecule type" value="Genomic_DNA"/>
</dbReference>
<feature type="domain" description="Rhodopsin" evidence="8">
    <location>
        <begin position="37"/>
        <end position="232"/>
    </location>
</feature>
<evidence type="ECO:0000313" key="9">
    <source>
        <dbReference type="EMBL" id="KAF2130375.1"/>
    </source>
</evidence>